<dbReference type="InterPro" id="IPR046521">
    <property type="entry name" value="DUF6698"/>
</dbReference>
<dbReference type="PROSITE" id="PS50600">
    <property type="entry name" value="ULP_PROTEASE"/>
    <property type="match status" value="1"/>
</dbReference>
<proteinExistence type="inferred from homology"/>
<dbReference type="OrthoDB" id="3220614at2759"/>
<name>A0A8H5CLE9_9AGAR</name>
<keyword evidence="9" id="KW-1185">Reference proteome</keyword>
<evidence type="ECO:0000256" key="1">
    <source>
        <dbReference type="ARBA" id="ARBA00005234"/>
    </source>
</evidence>
<dbReference type="AlphaFoldDB" id="A0A8H5CLE9"/>
<dbReference type="InterPro" id="IPR003653">
    <property type="entry name" value="Peptidase_C48_C"/>
</dbReference>
<protein>
    <recommendedName>
        <fullName evidence="7">Ubiquitin-like protease family profile domain-containing protein</fullName>
    </recommendedName>
</protein>
<feature type="domain" description="Ubiquitin-like protease family profile" evidence="7">
    <location>
        <begin position="1"/>
        <end position="184"/>
    </location>
</feature>
<evidence type="ECO:0000259" key="7">
    <source>
        <dbReference type="PROSITE" id="PS50600"/>
    </source>
</evidence>
<organism evidence="8 9">
    <name type="scientific">Collybiopsis confluens</name>
    <dbReference type="NCBI Taxonomy" id="2823264"/>
    <lineage>
        <taxon>Eukaryota</taxon>
        <taxon>Fungi</taxon>
        <taxon>Dikarya</taxon>
        <taxon>Basidiomycota</taxon>
        <taxon>Agaricomycotina</taxon>
        <taxon>Agaricomycetes</taxon>
        <taxon>Agaricomycetidae</taxon>
        <taxon>Agaricales</taxon>
        <taxon>Marasmiineae</taxon>
        <taxon>Omphalotaceae</taxon>
        <taxon>Collybiopsis</taxon>
    </lineage>
</organism>
<feature type="compositionally biased region" description="Basic and acidic residues" evidence="6">
    <location>
        <begin position="642"/>
        <end position="654"/>
    </location>
</feature>
<evidence type="ECO:0000256" key="2">
    <source>
        <dbReference type="ARBA" id="ARBA00022553"/>
    </source>
</evidence>
<evidence type="ECO:0000256" key="5">
    <source>
        <dbReference type="ARBA" id="ARBA00022801"/>
    </source>
</evidence>
<feature type="compositionally biased region" description="Polar residues" evidence="6">
    <location>
        <begin position="687"/>
        <end position="702"/>
    </location>
</feature>
<dbReference type="GO" id="GO:0016926">
    <property type="term" value="P:protein desumoylation"/>
    <property type="evidence" value="ECO:0007669"/>
    <property type="project" value="TreeGrafter"/>
</dbReference>
<evidence type="ECO:0000256" key="3">
    <source>
        <dbReference type="ARBA" id="ARBA00022670"/>
    </source>
</evidence>
<feature type="region of interest" description="Disordered" evidence="6">
    <location>
        <begin position="642"/>
        <end position="702"/>
    </location>
</feature>
<dbReference type="SUPFAM" id="SSF54001">
    <property type="entry name" value="Cysteine proteinases"/>
    <property type="match status" value="1"/>
</dbReference>
<feature type="region of interest" description="Disordered" evidence="6">
    <location>
        <begin position="719"/>
        <end position="762"/>
    </location>
</feature>
<dbReference type="InterPro" id="IPR038765">
    <property type="entry name" value="Papain-like_cys_pep_sf"/>
</dbReference>
<dbReference type="GO" id="GO:0005737">
    <property type="term" value="C:cytoplasm"/>
    <property type="evidence" value="ECO:0007669"/>
    <property type="project" value="TreeGrafter"/>
</dbReference>
<keyword evidence="5" id="KW-0378">Hydrolase</keyword>
<evidence type="ECO:0000256" key="6">
    <source>
        <dbReference type="SAM" id="MobiDB-lite"/>
    </source>
</evidence>
<feature type="compositionally biased region" description="Acidic residues" evidence="6">
    <location>
        <begin position="242"/>
        <end position="254"/>
    </location>
</feature>
<dbReference type="Pfam" id="PF02902">
    <property type="entry name" value="Peptidase_C48"/>
    <property type="match status" value="1"/>
</dbReference>
<dbReference type="InterPro" id="IPR051947">
    <property type="entry name" value="Sentrin-specific_protease"/>
</dbReference>
<keyword evidence="3" id="KW-0645">Protease</keyword>
<reference evidence="8 9" key="1">
    <citation type="journal article" date="2020" name="ISME J.">
        <title>Uncovering the hidden diversity of litter-decomposition mechanisms in mushroom-forming fungi.</title>
        <authorList>
            <person name="Floudas D."/>
            <person name="Bentzer J."/>
            <person name="Ahren D."/>
            <person name="Johansson T."/>
            <person name="Persson P."/>
            <person name="Tunlid A."/>
        </authorList>
    </citation>
    <scope>NUCLEOTIDE SEQUENCE [LARGE SCALE GENOMIC DNA]</scope>
    <source>
        <strain evidence="8 9">CBS 406.79</strain>
    </source>
</reference>
<dbReference type="Pfam" id="PF20414">
    <property type="entry name" value="DUF6698"/>
    <property type="match status" value="1"/>
</dbReference>
<feature type="compositionally biased region" description="Polar residues" evidence="6">
    <location>
        <begin position="198"/>
        <end position="213"/>
    </location>
</feature>
<dbReference type="EMBL" id="JAACJN010000442">
    <property type="protein sequence ID" value="KAF5343638.1"/>
    <property type="molecule type" value="Genomic_DNA"/>
</dbReference>
<evidence type="ECO:0000256" key="4">
    <source>
        <dbReference type="ARBA" id="ARBA00022786"/>
    </source>
</evidence>
<dbReference type="GO" id="GO:0005634">
    <property type="term" value="C:nucleus"/>
    <property type="evidence" value="ECO:0007669"/>
    <property type="project" value="TreeGrafter"/>
</dbReference>
<dbReference type="Proteomes" id="UP000518752">
    <property type="component" value="Unassembled WGS sequence"/>
</dbReference>
<feature type="compositionally biased region" description="Low complexity" evidence="6">
    <location>
        <begin position="655"/>
        <end position="670"/>
    </location>
</feature>
<keyword evidence="2" id="KW-0597">Phosphoprotein</keyword>
<dbReference type="PANTHER" id="PTHR46896:SF3">
    <property type="entry name" value="FI06413P-RELATED"/>
    <property type="match status" value="1"/>
</dbReference>
<dbReference type="GO" id="GO:0070139">
    <property type="term" value="F:SUMO-specific endopeptidase activity"/>
    <property type="evidence" value="ECO:0007669"/>
    <property type="project" value="TreeGrafter"/>
</dbReference>
<accession>A0A8H5CLE9</accession>
<gene>
    <name evidence="8" type="ORF">D9757_014674</name>
</gene>
<dbReference type="PANTHER" id="PTHR46896">
    <property type="entry name" value="SENTRIN-SPECIFIC PROTEASE"/>
    <property type="match status" value="1"/>
</dbReference>
<feature type="compositionally biased region" description="Acidic residues" evidence="6">
    <location>
        <begin position="671"/>
        <end position="681"/>
    </location>
</feature>
<dbReference type="Gene3D" id="3.40.395.10">
    <property type="entry name" value="Adenoviral Proteinase, Chain A"/>
    <property type="match status" value="1"/>
</dbReference>
<feature type="region of interest" description="Disordered" evidence="6">
    <location>
        <begin position="198"/>
        <end position="262"/>
    </location>
</feature>
<sequence length="791" mass="89696">MSLKKDDLDRLNQNNLLNDTLIEVGLRYWLWDLSMRIPALGETVPEESYTHVKNWTRKNKINVDIFSKDFIVIPIHEQSHWYLAIIHRPFLMLPYHLPTPASPIPHNAVAEETDVPQTTIYILDSLNGHHPKVAPRLSSYLQHEARERHNCSNISDAVECIVKVPQQPNSTDCGVYLLHFAETFVERYNSSFAEASTVLSKASSKSKRPNNSNVDEERHNKKQKLTQDPSRSETRSETQDNSNDEDDEDNEDEEGYKCSGDESDIRKTFKAKKGEKKKSRFQPLLSAARLMPSLCHPYPNFYDIFEAGLVKDSVTGEGDICDISDDAAEVKKLLECYNFLKKRVGESSFNKLIFDILSTNDLSNLVHDVMTEQVSDAIGQDIRYLKDIILEYAEDALGDELHPRIKRTSKKSDTRGYHHPQLARLLVPTSKLQVFIDDPQEFCNRYNDNDLADGPITSTEIPSFFYADLGFKSACDQDRAFDGLLQGWLIIQTLVHLYLGDVNASEFREHYKHFRTSGQSTKFKVKQVGLAHTQKVYSVTMEMLAYTTLMIRHALSSCNDRRSEEGDVIKVDAYNAVMAIIDDPDIYDEEFITELMDFYAFHIGWMLPVPKRSNNLKDAKNPNCGLNQLALLKKKRAEANKAEALKKAEEDKQVEYFPSPYESEPASASTEYDDDDDDGNDEAFKPISSSTGSDMAPSSSSPTIVYLAEEEDELADEYPNITGEKISTTPSPSKPQPEAKSKKAKKGKSSTSSGQKFQPLLKPLQAHTSTVFDMRLEFRSISTSLAYMWGM</sequence>
<evidence type="ECO:0000313" key="9">
    <source>
        <dbReference type="Proteomes" id="UP000518752"/>
    </source>
</evidence>
<keyword evidence="4" id="KW-0833">Ubl conjugation pathway</keyword>
<evidence type="ECO:0000313" key="8">
    <source>
        <dbReference type="EMBL" id="KAF5343638.1"/>
    </source>
</evidence>
<comment type="similarity">
    <text evidence="1">Belongs to the peptidase C48 family.</text>
</comment>
<dbReference type="GO" id="GO:0006508">
    <property type="term" value="P:proteolysis"/>
    <property type="evidence" value="ECO:0007669"/>
    <property type="project" value="UniProtKB-KW"/>
</dbReference>
<comment type="caution">
    <text evidence="8">The sequence shown here is derived from an EMBL/GenBank/DDBJ whole genome shotgun (WGS) entry which is preliminary data.</text>
</comment>